<evidence type="ECO:0000256" key="2">
    <source>
        <dbReference type="ARBA" id="ARBA00006971"/>
    </source>
</evidence>
<comment type="subcellular location">
    <subcellularLocation>
        <location evidence="1">Membrane</location>
        <topology evidence="1">Single-pass membrane protein</topology>
    </subcellularLocation>
</comment>
<dbReference type="SUPFAM" id="SSF117892">
    <property type="entry name" value="Band 7/SPFH domain"/>
    <property type="match status" value="1"/>
</dbReference>
<keyword evidence="5 6" id="KW-0472">Membrane</keyword>
<dbReference type="InterPro" id="IPR010201">
    <property type="entry name" value="HflK"/>
</dbReference>
<evidence type="ECO:0000256" key="3">
    <source>
        <dbReference type="ARBA" id="ARBA00022692"/>
    </source>
</evidence>
<comment type="caution">
    <text evidence="8">The sequence shown here is derived from an EMBL/GenBank/DDBJ whole genome shotgun (WGS) entry which is preliminary data.</text>
</comment>
<dbReference type="CDD" id="cd03404">
    <property type="entry name" value="SPFH_HflK"/>
    <property type="match status" value="1"/>
</dbReference>
<protein>
    <submittedName>
        <fullName evidence="8">Protease modulator HflK</fullName>
    </submittedName>
</protein>
<dbReference type="RefSeq" id="WP_386818366.1">
    <property type="nucleotide sequence ID" value="NZ_JBHUIT010000002.1"/>
</dbReference>
<dbReference type="PANTHER" id="PTHR43327">
    <property type="entry name" value="STOMATIN-LIKE PROTEIN 2, MITOCHONDRIAL"/>
    <property type="match status" value="1"/>
</dbReference>
<dbReference type="Pfam" id="PF01145">
    <property type="entry name" value="Band_7"/>
    <property type="match status" value="1"/>
</dbReference>
<evidence type="ECO:0000256" key="1">
    <source>
        <dbReference type="ARBA" id="ARBA00004167"/>
    </source>
</evidence>
<keyword evidence="9" id="KW-1185">Reference proteome</keyword>
<dbReference type="Proteomes" id="UP001597375">
    <property type="component" value="Unassembled WGS sequence"/>
</dbReference>
<dbReference type="InterPro" id="IPR036013">
    <property type="entry name" value="Band_7/SPFH_dom_sf"/>
</dbReference>
<name>A0ABW5D4N7_9BACT</name>
<evidence type="ECO:0000256" key="4">
    <source>
        <dbReference type="ARBA" id="ARBA00022989"/>
    </source>
</evidence>
<keyword evidence="8" id="KW-0378">Hydrolase</keyword>
<dbReference type="GO" id="GO:0008233">
    <property type="term" value="F:peptidase activity"/>
    <property type="evidence" value="ECO:0007669"/>
    <property type="project" value="UniProtKB-KW"/>
</dbReference>
<feature type="domain" description="Band 7" evidence="7">
    <location>
        <begin position="39"/>
        <end position="251"/>
    </location>
</feature>
<organism evidence="8 9">
    <name type="scientific">Luteolibacter algae</name>
    <dbReference type="NCBI Taxonomy" id="454151"/>
    <lineage>
        <taxon>Bacteria</taxon>
        <taxon>Pseudomonadati</taxon>
        <taxon>Verrucomicrobiota</taxon>
        <taxon>Verrucomicrobiia</taxon>
        <taxon>Verrucomicrobiales</taxon>
        <taxon>Verrucomicrobiaceae</taxon>
        <taxon>Luteolibacter</taxon>
    </lineage>
</organism>
<dbReference type="InterPro" id="IPR050710">
    <property type="entry name" value="Band7/mec-2_domain"/>
</dbReference>
<reference evidence="9" key="1">
    <citation type="journal article" date="2019" name="Int. J. Syst. Evol. Microbiol.">
        <title>The Global Catalogue of Microorganisms (GCM) 10K type strain sequencing project: providing services to taxonomists for standard genome sequencing and annotation.</title>
        <authorList>
            <consortium name="The Broad Institute Genomics Platform"/>
            <consortium name="The Broad Institute Genome Sequencing Center for Infectious Disease"/>
            <person name="Wu L."/>
            <person name="Ma J."/>
        </authorList>
    </citation>
    <scope>NUCLEOTIDE SEQUENCE [LARGE SCALE GENOMIC DNA]</scope>
    <source>
        <strain evidence="9">CGMCC 4.7106</strain>
    </source>
</reference>
<evidence type="ECO:0000313" key="8">
    <source>
        <dbReference type="EMBL" id="MFD2255710.1"/>
    </source>
</evidence>
<dbReference type="Gene3D" id="3.30.479.30">
    <property type="entry name" value="Band 7 domain"/>
    <property type="match status" value="1"/>
</dbReference>
<dbReference type="PANTHER" id="PTHR43327:SF2">
    <property type="entry name" value="MODULATOR OF FTSH PROTEASE HFLK"/>
    <property type="match status" value="1"/>
</dbReference>
<dbReference type="SMART" id="SM00244">
    <property type="entry name" value="PHB"/>
    <property type="match status" value="1"/>
</dbReference>
<evidence type="ECO:0000259" key="7">
    <source>
        <dbReference type="SMART" id="SM00244"/>
    </source>
</evidence>
<dbReference type="InterPro" id="IPR001107">
    <property type="entry name" value="Band_7"/>
</dbReference>
<dbReference type="EMBL" id="JBHUIT010000002">
    <property type="protein sequence ID" value="MFD2255710.1"/>
    <property type="molecule type" value="Genomic_DNA"/>
</dbReference>
<feature type="transmembrane region" description="Helical" evidence="6">
    <location>
        <begin position="21"/>
        <end position="39"/>
    </location>
</feature>
<proteinExistence type="inferred from homology"/>
<keyword evidence="8" id="KW-0645">Protease</keyword>
<evidence type="ECO:0000313" key="9">
    <source>
        <dbReference type="Proteomes" id="UP001597375"/>
    </source>
</evidence>
<comment type="similarity">
    <text evidence="2">Belongs to the band 7/mec-2 family. HflK subfamily.</text>
</comment>
<evidence type="ECO:0000256" key="5">
    <source>
        <dbReference type="ARBA" id="ARBA00023136"/>
    </source>
</evidence>
<dbReference type="GO" id="GO:0006508">
    <property type="term" value="P:proteolysis"/>
    <property type="evidence" value="ECO:0007669"/>
    <property type="project" value="UniProtKB-KW"/>
</dbReference>
<evidence type="ECO:0000256" key="6">
    <source>
        <dbReference type="SAM" id="Phobius"/>
    </source>
</evidence>
<accession>A0ABW5D4N7</accession>
<keyword evidence="4 6" id="KW-1133">Transmembrane helix</keyword>
<sequence length="359" mass="40144">MKNLREQGRMVEALLIFLKRLTPVAKWILTILLVIYGFSGIRTIQPSENALVMRLGKLQPRVHGPGMLIAMPSPFDEILVFQTDRDLSIDLDDWMATGEKRASFEQKREMTEAERKEFTIEAGSGQMVTEKLFGDFLDPIKDGYTVTGDTNVVQGLFTLRYRIAQPFEYFSAGETVRTLLSELTYQSLTHALAADNIDNSLTSERGKLIETVVRTVQKNADSLQLGVTITNVEIRSLTPPTQVLAAFEDVINARQFAKTLLESAAAHRDRVARATESEAAQMLSRTQAAANSIVATSTGEARAFEAFAEEFRKSPELNADRLYWDSVDSVMRNVNSRAILPSDRSTPTIMVEPSPEYLR</sequence>
<keyword evidence="3 6" id="KW-0812">Transmembrane</keyword>
<gene>
    <name evidence="8" type="primary">hflK</name>
    <name evidence="8" type="ORF">ACFSSA_03395</name>
</gene>